<dbReference type="InterPro" id="IPR053802">
    <property type="entry name" value="DUF6950"/>
</dbReference>
<reference evidence="2 3" key="1">
    <citation type="submission" date="2017-07" db="EMBL/GenBank/DDBJ databases">
        <title>Phylogenetic study on the rhizospheric bacterium Ochrobactrum sp. A44.</title>
        <authorList>
            <person name="Krzyzanowska D.M."/>
            <person name="Ossowicki A."/>
            <person name="Rajewska M."/>
            <person name="Maciag T."/>
            <person name="Kaczynski Z."/>
            <person name="Czerwicka M."/>
            <person name="Jafra S."/>
        </authorList>
    </citation>
    <scope>NUCLEOTIDE SEQUENCE [LARGE SCALE GENOMIC DNA]</scope>
    <source>
        <strain evidence="2 3">A44</strain>
    </source>
</reference>
<dbReference type="KEGG" id="och:CES85_1074"/>
<evidence type="ECO:0000313" key="3">
    <source>
        <dbReference type="Proteomes" id="UP000215256"/>
    </source>
</evidence>
<feature type="domain" description="DUF6950" evidence="1">
    <location>
        <begin position="1"/>
        <end position="129"/>
    </location>
</feature>
<dbReference type="Proteomes" id="UP000215256">
    <property type="component" value="Chromosome 1"/>
</dbReference>
<protein>
    <recommendedName>
        <fullName evidence="1">DUF6950 domain-containing protein</fullName>
    </recommendedName>
</protein>
<evidence type="ECO:0000259" key="1">
    <source>
        <dbReference type="Pfam" id="PF22262"/>
    </source>
</evidence>
<name>A0A248UFT0_9HYPH</name>
<gene>
    <name evidence="2" type="ORF">CES85_1074</name>
</gene>
<dbReference type="Pfam" id="PF22262">
    <property type="entry name" value="DUF6950"/>
    <property type="match status" value="1"/>
</dbReference>
<dbReference type="AlphaFoldDB" id="A0A248UFT0"/>
<evidence type="ECO:0000313" key="2">
    <source>
        <dbReference type="EMBL" id="ASV85482.1"/>
    </source>
</evidence>
<organism evidence="2 3">
    <name type="scientific">Ochrobactrum quorumnocens</name>
    <dbReference type="NCBI Taxonomy" id="271865"/>
    <lineage>
        <taxon>Bacteria</taxon>
        <taxon>Pseudomonadati</taxon>
        <taxon>Pseudomonadota</taxon>
        <taxon>Alphaproteobacteria</taxon>
        <taxon>Hyphomicrobiales</taxon>
        <taxon>Brucellaceae</taxon>
        <taxon>Brucella/Ochrobactrum group</taxon>
        <taxon>Ochrobactrum</taxon>
    </lineage>
</organism>
<dbReference type="OrthoDB" id="6586924at2"/>
<dbReference type="RefSeq" id="WP_095446593.1">
    <property type="nucleotide sequence ID" value="NZ_CP022604.1"/>
</dbReference>
<proteinExistence type="predicted"/>
<dbReference type="EMBL" id="CP022604">
    <property type="protein sequence ID" value="ASV85482.1"/>
    <property type="molecule type" value="Genomic_DNA"/>
</dbReference>
<sequence length="130" mass="14577">MRHPEWEKRLVAVTEAHLVTPLVWGKSDCLLTACDVVSAVLGTDPAVDIRGRYKTRIGAYRLIRKYGFANLGEVLADRFEEIGPAMAMRGDLGLYQSTVGYFCEYGFAVKGEDGLRFLPRIMTERAFKVS</sequence>
<accession>A0A248UFT0</accession>